<dbReference type="PANTHER" id="PTHR43041:SF1">
    <property type="entry name" value="METALLO-BETA-LACTAMASE DOMAIN-CONTAINING PROTEIN"/>
    <property type="match status" value="1"/>
</dbReference>
<dbReference type="InterPro" id="IPR036866">
    <property type="entry name" value="RibonucZ/Hydroxyglut_hydro"/>
</dbReference>
<dbReference type="InterPro" id="IPR045761">
    <property type="entry name" value="ODP_dom"/>
</dbReference>
<dbReference type="InterPro" id="IPR001279">
    <property type="entry name" value="Metallo-B-lactamas"/>
</dbReference>
<accession>A0ABR5SCA1</accession>
<dbReference type="Proteomes" id="UP000060487">
    <property type="component" value="Unassembled WGS sequence"/>
</dbReference>
<comment type="caution">
    <text evidence="2">The sequence shown here is derived from an EMBL/GenBank/DDBJ whole genome shotgun (WGS) entry which is preliminary data.</text>
</comment>
<organism evidence="2 3">
    <name type="scientific">Candidatus Magnetominusculus xianensis</name>
    <dbReference type="NCBI Taxonomy" id="1748249"/>
    <lineage>
        <taxon>Bacteria</taxon>
        <taxon>Pseudomonadati</taxon>
        <taxon>Nitrospirota</taxon>
        <taxon>Nitrospiria</taxon>
        <taxon>Nitrospirales</taxon>
        <taxon>Nitrospiraceae</taxon>
        <taxon>Candidatus Magnetominusculus</taxon>
    </lineage>
</organism>
<evidence type="ECO:0000313" key="3">
    <source>
        <dbReference type="Proteomes" id="UP000060487"/>
    </source>
</evidence>
<dbReference type="SMART" id="SM00849">
    <property type="entry name" value="Lactamase_B"/>
    <property type="match status" value="1"/>
</dbReference>
<dbReference type="Gene3D" id="3.60.15.10">
    <property type="entry name" value="Ribonuclease Z/Hydroxyacylglutathione hydrolase-like"/>
    <property type="match status" value="1"/>
</dbReference>
<reference evidence="2 3" key="1">
    <citation type="submission" date="2015-11" db="EMBL/GenBank/DDBJ databases">
        <authorList>
            <person name="Lin W."/>
        </authorList>
    </citation>
    <scope>NUCLEOTIDE SEQUENCE [LARGE SCALE GENOMIC DNA]</scope>
    <source>
        <strain evidence="2 3">HCH-1</strain>
    </source>
</reference>
<keyword evidence="3" id="KW-1185">Reference proteome</keyword>
<evidence type="ECO:0000259" key="1">
    <source>
        <dbReference type="SMART" id="SM00849"/>
    </source>
</evidence>
<evidence type="ECO:0000313" key="2">
    <source>
        <dbReference type="EMBL" id="KWT79612.1"/>
    </source>
</evidence>
<dbReference type="SUPFAM" id="SSF56281">
    <property type="entry name" value="Metallo-hydrolase/oxidoreductase"/>
    <property type="match status" value="1"/>
</dbReference>
<dbReference type="PANTHER" id="PTHR43041">
    <property type="entry name" value="HYDROLASE, METALLO-BETA-LACTAMASE SUPERFAMILY"/>
    <property type="match status" value="1"/>
</dbReference>
<dbReference type="RefSeq" id="WP_085053330.1">
    <property type="nucleotide sequence ID" value="NZ_LNQR01000103.1"/>
</dbReference>
<gene>
    <name evidence="2" type="ORF">ASN18_2709</name>
</gene>
<sequence length="245" mass="27912">MDRVLYDDGRHKYILIGFADSADEKSIPSNQYMICHDEVSVLLDPGGFGMFPILVSRVLKYSKMENIKAIFLSHQDPDVGGGINVWEQITDARIYVSALWIRFIPHYELKNMENIVGIHDGATEVIIGDDFKINVITAHFLHSPGHFNYYDPVSKVLFSGDIGAAVLPCSNDSVFADDFQSVLHCIEPFHTRYMSCNKALRKWVKEVETYDVEVIAPQHGYLFRGQAKEDFLKWIYDLKCGVDLI</sequence>
<name>A0ABR5SCA1_9BACT</name>
<protein>
    <submittedName>
        <fullName evidence="2">MBL fold metallo-hydrolase</fullName>
    </submittedName>
</protein>
<feature type="domain" description="Metallo-beta-lactamase" evidence="1">
    <location>
        <begin position="28"/>
        <end position="219"/>
    </location>
</feature>
<dbReference type="EMBL" id="LNQR01000103">
    <property type="protein sequence ID" value="KWT79612.1"/>
    <property type="molecule type" value="Genomic_DNA"/>
</dbReference>
<proteinExistence type="predicted"/>
<dbReference type="Pfam" id="PF19583">
    <property type="entry name" value="ODP"/>
    <property type="match status" value="1"/>
</dbReference>